<evidence type="ECO:0000256" key="1">
    <source>
        <dbReference type="SAM" id="MobiDB-lite"/>
    </source>
</evidence>
<sequence>MARARAKQVGPLRKWWRSKSEQHFQAYTLMTLFFSALTLYCFIFLFFMDGVATLEQEGNEHLTPYVWLGLVGGSVALFVVAPEFFYFLGQKQILEDILDLDSRPEVLRRRKDAEQAADLLGPKYQARLKGLYEMLGIKVGKKYSMVPLPPRGSPGDGAVASPDEEE</sequence>
<feature type="transmembrane region" description="Helical" evidence="2">
    <location>
        <begin position="24"/>
        <end position="47"/>
    </location>
</feature>
<dbReference type="AlphaFoldDB" id="A0A381NVQ6"/>
<feature type="region of interest" description="Disordered" evidence="1">
    <location>
        <begin position="146"/>
        <end position="166"/>
    </location>
</feature>
<evidence type="ECO:0000256" key="2">
    <source>
        <dbReference type="SAM" id="Phobius"/>
    </source>
</evidence>
<keyword evidence="2" id="KW-1133">Transmembrane helix</keyword>
<accession>A0A381NVQ6</accession>
<protein>
    <submittedName>
        <fullName evidence="3">Uncharacterized protein</fullName>
    </submittedName>
</protein>
<proteinExistence type="predicted"/>
<keyword evidence="2" id="KW-0812">Transmembrane</keyword>
<organism evidence="3">
    <name type="scientific">marine metagenome</name>
    <dbReference type="NCBI Taxonomy" id="408172"/>
    <lineage>
        <taxon>unclassified sequences</taxon>
        <taxon>metagenomes</taxon>
        <taxon>ecological metagenomes</taxon>
    </lineage>
</organism>
<keyword evidence="2" id="KW-0472">Membrane</keyword>
<reference evidence="3" key="1">
    <citation type="submission" date="2018-05" db="EMBL/GenBank/DDBJ databases">
        <authorList>
            <person name="Lanie J.A."/>
            <person name="Ng W.-L."/>
            <person name="Kazmierczak K.M."/>
            <person name="Andrzejewski T.M."/>
            <person name="Davidsen T.M."/>
            <person name="Wayne K.J."/>
            <person name="Tettelin H."/>
            <person name="Glass J.I."/>
            <person name="Rusch D."/>
            <person name="Podicherti R."/>
            <person name="Tsui H.-C.T."/>
            <person name="Winkler M.E."/>
        </authorList>
    </citation>
    <scope>NUCLEOTIDE SEQUENCE</scope>
</reference>
<name>A0A381NVQ6_9ZZZZ</name>
<feature type="transmembrane region" description="Helical" evidence="2">
    <location>
        <begin position="67"/>
        <end position="88"/>
    </location>
</feature>
<evidence type="ECO:0000313" key="3">
    <source>
        <dbReference type="EMBL" id="SUZ58691.1"/>
    </source>
</evidence>
<dbReference type="EMBL" id="UINC01000635">
    <property type="protein sequence ID" value="SUZ58691.1"/>
    <property type="molecule type" value="Genomic_DNA"/>
</dbReference>
<gene>
    <name evidence="3" type="ORF">METZ01_LOCUS11545</name>
</gene>